<protein>
    <submittedName>
        <fullName evidence="1">Uncharacterized protein</fullName>
    </submittedName>
</protein>
<name>A0ACB9W7V6_CHAAC</name>
<accession>A0ACB9W7V6</accession>
<sequence>MERKSTKPIITTLFKRDFNREQMDQIKEYLTVAKYCSSCSNSTALEAAIRFGEDLQTHVCLFTVYVDQTLLVGRFCRDGSIRFDK</sequence>
<keyword evidence="2" id="KW-1185">Reference proteome</keyword>
<proteinExistence type="predicted"/>
<gene>
    <name evidence="1" type="ORF">KUCAC02_000609</name>
</gene>
<organism evidence="1 2">
    <name type="scientific">Chaenocephalus aceratus</name>
    <name type="common">Blackfin icefish</name>
    <name type="synonym">Chaenichthys aceratus</name>
    <dbReference type="NCBI Taxonomy" id="36190"/>
    <lineage>
        <taxon>Eukaryota</taxon>
        <taxon>Metazoa</taxon>
        <taxon>Chordata</taxon>
        <taxon>Craniata</taxon>
        <taxon>Vertebrata</taxon>
        <taxon>Euteleostomi</taxon>
        <taxon>Actinopterygii</taxon>
        <taxon>Neopterygii</taxon>
        <taxon>Teleostei</taxon>
        <taxon>Neoteleostei</taxon>
        <taxon>Acanthomorphata</taxon>
        <taxon>Eupercaria</taxon>
        <taxon>Perciformes</taxon>
        <taxon>Notothenioidei</taxon>
        <taxon>Channichthyidae</taxon>
        <taxon>Chaenocephalus</taxon>
    </lineage>
</organism>
<evidence type="ECO:0000313" key="1">
    <source>
        <dbReference type="EMBL" id="KAI4808552.1"/>
    </source>
</evidence>
<evidence type="ECO:0000313" key="2">
    <source>
        <dbReference type="Proteomes" id="UP001057452"/>
    </source>
</evidence>
<dbReference type="EMBL" id="CM043802">
    <property type="protein sequence ID" value="KAI4808552.1"/>
    <property type="molecule type" value="Genomic_DNA"/>
</dbReference>
<comment type="caution">
    <text evidence="1">The sequence shown here is derived from an EMBL/GenBank/DDBJ whole genome shotgun (WGS) entry which is preliminary data.</text>
</comment>
<dbReference type="Proteomes" id="UP001057452">
    <property type="component" value="Chromosome 18"/>
</dbReference>
<reference evidence="1" key="1">
    <citation type="submission" date="2022-05" db="EMBL/GenBank/DDBJ databases">
        <title>Chromosome-level genome of Chaenocephalus aceratus.</title>
        <authorList>
            <person name="Park H."/>
        </authorList>
    </citation>
    <scope>NUCLEOTIDE SEQUENCE</scope>
    <source>
        <strain evidence="1">KU_202001</strain>
    </source>
</reference>